<comment type="caution">
    <text evidence="3">The sequence shown here is derived from an EMBL/GenBank/DDBJ whole genome shotgun (WGS) entry which is preliminary data.</text>
</comment>
<dbReference type="AlphaFoldDB" id="A0AAV6VQQ1"/>
<dbReference type="EMBL" id="JAFNEN010000040">
    <property type="protein sequence ID" value="KAG8198470.1"/>
    <property type="molecule type" value="Genomic_DNA"/>
</dbReference>
<protein>
    <recommendedName>
        <fullName evidence="2">Chitin-binding type-4 domain-containing protein</fullName>
    </recommendedName>
</protein>
<sequence>MYSLLVFPLCIGLVLGHASLYEPPGRSSMWRFGFKTPRNDDDMELFCGGITKLWEINQGKCGICGDAWDVPEPRPNEDGGKFGKGIVVRTYKSGQEIKVTLNMVANHEGWFEFKLCPVEKGVVPDQACLDKHPVPLADGSGTRYTLKLDKKGLMDLKLRLPEGLKCERCVLQWHWKCANNWGICDDGKGRMGCGPQEYFRGCADIKIE</sequence>
<feature type="chain" id="PRO_5044000665" description="Chitin-binding type-4 domain-containing protein" evidence="1">
    <location>
        <begin position="17"/>
        <end position="208"/>
    </location>
</feature>
<accession>A0AAV6VQQ1</accession>
<evidence type="ECO:0000313" key="4">
    <source>
        <dbReference type="Proteomes" id="UP000827092"/>
    </source>
</evidence>
<keyword evidence="1" id="KW-0732">Signal</keyword>
<name>A0AAV6VQQ1_9ARAC</name>
<organism evidence="3 4">
    <name type="scientific">Oedothorax gibbosus</name>
    <dbReference type="NCBI Taxonomy" id="931172"/>
    <lineage>
        <taxon>Eukaryota</taxon>
        <taxon>Metazoa</taxon>
        <taxon>Ecdysozoa</taxon>
        <taxon>Arthropoda</taxon>
        <taxon>Chelicerata</taxon>
        <taxon>Arachnida</taxon>
        <taxon>Araneae</taxon>
        <taxon>Araneomorphae</taxon>
        <taxon>Entelegynae</taxon>
        <taxon>Araneoidea</taxon>
        <taxon>Linyphiidae</taxon>
        <taxon>Erigoninae</taxon>
        <taxon>Oedothorax</taxon>
    </lineage>
</organism>
<dbReference type="PANTHER" id="PTHR21113:SF4">
    <property type="entry name" value="CHITIN-BINDING TYPE-4 DOMAIN-CONTAINING PROTEIN"/>
    <property type="match status" value="1"/>
</dbReference>
<evidence type="ECO:0000313" key="3">
    <source>
        <dbReference type="EMBL" id="KAG8198470.1"/>
    </source>
</evidence>
<dbReference type="PANTHER" id="PTHR21113">
    <property type="entry name" value="AGAP001705-PA"/>
    <property type="match status" value="1"/>
</dbReference>
<feature type="domain" description="Chitin-binding type-4" evidence="2">
    <location>
        <begin position="17"/>
        <end position="205"/>
    </location>
</feature>
<dbReference type="Pfam" id="PF03067">
    <property type="entry name" value="LPMO_10"/>
    <property type="match status" value="1"/>
</dbReference>
<evidence type="ECO:0000259" key="2">
    <source>
        <dbReference type="Pfam" id="PF03067"/>
    </source>
</evidence>
<feature type="signal peptide" evidence="1">
    <location>
        <begin position="1"/>
        <end position="16"/>
    </location>
</feature>
<dbReference type="InterPro" id="IPR004302">
    <property type="entry name" value="Cellulose/chitin-bd_N"/>
</dbReference>
<reference evidence="3 4" key="1">
    <citation type="journal article" date="2022" name="Nat. Ecol. Evol.">
        <title>A masculinizing supergene underlies an exaggerated male reproductive morph in a spider.</title>
        <authorList>
            <person name="Hendrickx F."/>
            <person name="De Corte Z."/>
            <person name="Sonet G."/>
            <person name="Van Belleghem S.M."/>
            <person name="Kostlbacher S."/>
            <person name="Vangestel C."/>
        </authorList>
    </citation>
    <scope>NUCLEOTIDE SEQUENCE [LARGE SCALE GENOMIC DNA]</scope>
    <source>
        <strain evidence="3">W744_W776</strain>
    </source>
</reference>
<proteinExistence type="predicted"/>
<gene>
    <name evidence="3" type="ORF">JTE90_022200</name>
</gene>
<evidence type="ECO:0000256" key="1">
    <source>
        <dbReference type="SAM" id="SignalP"/>
    </source>
</evidence>
<dbReference type="Proteomes" id="UP000827092">
    <property type="component" value="Unassembled WGS sequence"/>
</dbReference>
<keyword evidence="4" id="KW-1185">Reference proteome</keyword>